<gene>
    <name evidence="1" type="ORF">FA95DRAFT_1368932</name>
</gene>
<reference evidence="1" key="2">
    <citation type="journal article" date="2022" name="New Phytol.">
        <title>Evolutionary transition to the ectomycorrhizal habit in the genomes of a hyperdiverse lineage of mushroom-forming fungi.</title>
        <authorList>
            <person name="Looney B."/>
            <person name="Miyauchi S."/>
            <person name="Morin E."/>
            <person name="Drula E."/>
            <person name="Courty P.E."/>
            <person name="Kohler A."/>
            <person name="Kuo A."/>
            <person name="LaButti K."/>
            <person name="Pangilinan J."/>
            <person name="Lipzen A."/>
            <person name="Riley R."/>
            <person name="Andreopoulos W."/>
            <person name="He G."/>
            <person name="Johnson J."/>
            <person name="Nolan M."/>
            <person name="Tritt A."/>
            <person name="Barry K.W."/>
            <person name="Grigoriev I.V."/>
            <person name="Nagy L.G."/>
            <person name="Hibbett D."/>
            <person name="Henrissat B."/>
            <person name="Matheny P.B."/>
            <person name="Labbe J."/>
            <person name="Martin F.M."/>
        </authorList>
    </citation>
    <scope>NUCLEOTIDE SEQUENCE</scope>
    <source>
        <strain evidence="1">FP105234-sp</strain>
    </source>
</reference>
<protein>
    <submittedName>
        <fullName evidence="1">Uncharacterized protein</fullName>
    </submittedName>
</protein>
<evidence type="ECO:0000313" key="2">
    <source>
        <dbReference type="Proteomes" id="UP000814033"/>
    </source>
</evidence>
<sequence length="65" mass="7091">MPLAVSYATHRTKLGVVVEMSSKYCTPSSLDQYESGMRATIVRIYEGRSIIFEADYVVGADGAKA</sequence>
<name>A0ACB8RR64_9AGAM</name>
<dbReference type="EMBL" id="MU275924">
    <property type="protein sequence ID" value="KAI0046499.1"/>
    <property type="molecule type" value="Genomic_DNA"/>
</dbReference>
<proteinExistence type="predicted"/>
<comment type="caution">
    <text evidence="1">The sequence shown here is derived from an EMBL/GenBank/DDBJ whole genome shotgun (WGS) entry which is preliminary data.</text>
</comment>
<organism evidence="1 2">
    <name type="scientific">Auriscalpium vulgare</name>
    <dbReference type="NCBI Taxonomy" id="40419"/>
    <lineage>
        <taxon>Eukaryota</taxon>
        <taxon>Fungi</taxon>
        <taxon>Dikarya</taxon>
        <taxon>Basidiomycota</taxon>
        <taxon>Agaricomycotina</taxon>
        <taxon>Agaricomycetes</taxon>
        <taxon>Russulales</taxon>
        <taxon>Auriscalpiaceae</taxon>
        <taxon>Auriscalpium</taxon>
    </lineage>
</organism>
<evidence type="ECO:0000313" key="1">
    <source>
        <dbReference type="EMBL" id="KAI0046499.1"/>
    </source>
</evidence>
<dbReference type="Proteomes" id="UP000814033">
    <property type="component" value="Unassembled WGS sequence"/>
</dbReference>
<accession>A0ACB8RR64</accession>
<reference evidence="1" key="1">
    <citation type="submission" date="2021-02" db="EMBL/GenBank/DDBJ databases">
        <authorList>
            <consortium name="DOE Joint Genome Institute"/>
            <person name="Ahrendt S."/>
            <person name="Looney B.P."/>
            <person name="Miyauchi S."/>
            <person name="Morin E."/>
            <person name="Drula E."/>
            <person name="Courty P.E."/>
            <person name="Chicoki N."/>
            <person name="Fauchery L."/>
            <person name="Kohler A."/>
            <person name="Kuo A."/>
            <person name="Labutti K."/>
            <person name="Pangilinan J."/>
            <person name="Lipzen A."/>
            <person name="Riley R."/>
            <person name="Andreopoulos W."/>
            <person name="He G."/>
            <person name="Johnson J."/>
            <person name="Barry K.W."/>
            <person name="Grigoriev I.V."/>
            <person name="Nagy L."/>
            <person name="Hibbett D."/>
            <person name="Henrissat B."/>
            <person name="Matheny P.B."/>
            <person name="Labbe J."/>
            <person name="Martin F."/>
        </authorList>
    </citation>
    <scope>NUCLEOTIDE SEQUENCE</scope>
    <source>
        <strain evidence="1">FP105234-sp</strain>
    </source>
</reference>
<keyword evidence="2" id="KW-1185">Reference proteome</keyword>